<dbReference type="PROSITE" id="PS50048">
    <property type="entry name" value="ZN2_CY6_FUNGAL_2"/>
    <property type="match status" value="1"/>
</dbReference>
<evidence type="ECO:0000256" key="2">
    <source>
        <dbReference type="ARBA" id="ARBA00023125"/>
    </source>
</evidence>
<dbReference type="Proteomes" id="UP000249789">
    <property type="component" value="Unassembled WGS sequence"/>
</dbReference>
<name>A0A8G1W062_9EURO</name>
<accession>A0A8G1W062</accession>
<dbReference type="PROSITE" id="PS00463">
    <property type="entry name" value="ZN2_CY6_FUNGAL_1"/>
    <property type="match status" value="1"/>
</dbReference>
<evidence type="ECO:0000256" key="1">
    <source>
        <dbReference type="ARBA" id="ARBA00023015"/>
    </source>
</evidence>
<organism evidence="7 8">
    <name type="scientific">Aspergillus fijiensis CBS 313.89</name>
    <dbReference type="NCBI Taxonomy" id="1448319"/>
    <lineage>
        <taxon>Eukaryota</taxon>
        <taxon>Fungi</taxon>
        <taxon>Dikarya</taxon>
        <taxon>Ascomycota</taxon>
        <taxon>Pezizomycotina</taxon>
        <taxon>Eurotiomycetes</taxon>
        <taxon>Eurotiomycetidae</taxon>
        <taxon>Eurotiales</taxon>
        <taxon>Aspergillaceae</taxon>
        <taxon>Aspergillus</taxon>
    </lineage>
</organism>
<dbReference type="VEuPathDB" id="FungiDB:BO72DRAFT_374662"/>
<dbReference type="CDD" id="cd00067">
    <property type="entry name" value="GAL4"/>
    <property type="match status" value="1"/>
</dbReference>
<dbReference type="GeneID" id="63858473"/>
<keyword evidence="2" id="KW-0238">DNA-binding</keyword>
<keyword evidence="8" id="KW-1185">Reference proteome</keyword>
<dbReference type="InterPro" id="IPR001138">
    <property type="entry name" value="Zn2Cys6_DnaBD"/>
</dbReference>
<dbReference type="GO" id="GO:0000981">
    <property type="term" value="F:DNA-binding transcription factor activity, RNA polymerase II-specific"/>
    <property type="evidence" value="ECO:0007669"/>
    <property type="project" value="InterPro"/>
</dbReference>
<proteinExistence type="predicted"/>
<evidence type="ECO:0000256" key="4">
    <source>
        <dbReference type="ARBA" id="ARBA00023242"/>
    </source>
</evidence>
<dbReference type="AlphaFoldDB" id="A0A8G1W062"/>
<dbReference type="GO" id="GO:0008270">
    <property type="term" value="F:zinc ion binding"/>
    <property type="evidence" value="ECO:0007669"/>
    <property type="project" value="InterPro"/>
</dbReference>
<evidence type="ECO:0000313" key="8">
    <source>
        <dbReference type="Proteomes" id="UP000249789"/>
    </source>
</evidence>
<feature type="non-terminal residue" evidence="7">
    <location>
        <position position="61"/>
    </location>
</feature>
<gene>
    <name evidence="7" type="ORF">BO72DRAFT_374662</name>
</gene>
<keyword evidence="1" id="KW-0805">Transcription regulation</keyword>
<dbReference type="GO" id="GO:0003677">
    <property type="term" value="F:DNA binding"/>
    <property type="evidence" value="ECO:0007669"/>
    <property type="project" value="UniProtKB-KW"/>
</dbReference>
<dbReference type="EMBL" id="KZ824635">
    <property type="protein sequence ID" value="RAK79037.1"/>
    <property type="molecule type" value="Genomic_DNA"/>
</dbReference>
<feature type="region of interest" description="Disordered" evidence="5">
    <location>
        <begin position="1"/>
        <end position="25"/>
    </location>
</feature>
<evidence type="ECO:0000256" key="3">
    <source>
        <dbReference type="ARBA" id="ARBA00023163"/>
    </source>
</evidence>
<protein>
    <submittedName>
        <fullName evidence="7">Transcription activator</fullName>
    </submittedName>
</protein>
<dbReference type="Gene3D" id="4.10.240.10">
    <property type="entry name" value="Zn(2)-C6 fungal-type DNA-binding domain"/>
    <property type="match status" value="1"/>
</dbReference>
<dbReference type="InterPro" id="IPR036864">
    <property type="entry name" value="Zn2-C6_fun-type_DNA-bd_sf"/>
</dbReference>
<reference evidence="7 8" key="1">
    <citation type="submission" date="2018-02" db="EMBL/GenBank/DDBJ databases">
        <title>The genomes of Aspergillus section Nigri reveals drivers in fungal speciation.</title>
        <authorList>
            <consortium name="DOE Joint Genome Institute"/>
            <person name="Vesth T.C."/>
            <person name="Nybo J."/>
            <person name="Theobald S."/>
            <person name="Brandl J."/>
            <person name="Frisvad J.C."/>
            <person name="Nielsen K.F."/>
            <person name="Lyhne E.K."/>
            <person name="Kogle M.E."/>
            <person name="Kuo A."/>
            <person name="Riley R."/>
            <person name="Clum A."/>
            <person name="Nolan M."/>
            <person name="Lipzen A."/>
            <person name="Salamov A."/>
            <person name="Henrissat B."/>
            <person name="Wiebenga A."/>
            <person name="De vries R.P."/>
            <person name="Grigoriev I.V."/>
            <person name="Mortensen U.H."/>
            <person name="Andersen M.R."/>
            <person name="Baker S.E."/>
        </authorList>
    </citation>
    <scope>NUCLEOTIDE SEQUENCE [LARGE SCALE GENOMIC DNA]</scope>
    <source>
        <strain evidence="7 8">CBS 313.89</strain>
    </source>
</reference>
<evidence type="ECO:0000256" key="5">
    <source>
        <dbReference type="SAM" id="MobiDB-lite"/>
    </source>
</evidence>
<dbReference type="SUPFAM" id="SSF57701">
    <property type="entry name" value="Zn2/Cys6 DNA-binding domain"/>
    <property type="match status" value="1"/>
</dbReference>
<dbReference type="Pfam" id="PF00172">
    <property type="entry name" value="Zn_clus"/>
    <property type="match status" value="1"/>
</dbReference>
<feature type="domain" description="Zn(2)-C6 fungal-type" evidence="6">
    <location>
        <begin position="26"/>
        <end position="56"/>
    </location>
</feature>
<dbReference type="PRINTS" id="PR00755">
    <property type="entry name" value="AFLATOXINBRP"/>
</dbReference>
<dbReference type="RefSeq" id="XP_040803047.1">
    <property type="nucleotide sequence ID" value="XM_040941140.1"/>
</dbReference>
<evidence type="ECO:0000313" key="7">
    <source>
        <dbReference type="EMBL" id="RAK79037.1"/>
    </source>
</evidence>
<dbReference type="OrthoDB" id="2943660at2759"/>
<keyword evidence="3" id="KW-0804">Transcription</keyword>
<sequence length="61" mass="6935">MTSLQSPPPDRTRRSLSPTGPKFRESCKSCAASKIRCTKEKPQCARCAKRNMVCEYLESKR</sequence>
<keyword evidence="4" id="KW-0539">Nucleus</keyword>
<evidence type="ECO:0000259" key="6">
    <source>
        <dbReference type="PROSITE" id="PS50048"/>
    </source>
</evidence>